<keyword evidence="7" id="KW-1185">Reference proteome</keyword>
<dbReference type="InterPro" id="IPR006076">
    <property type="entry name" value="FAD-dep_OxRdtase"/>
</dbReference>
<sequence>MRNVVVVGGGVMGSAAARTLSRHAQVTLLEQFEPGHDRGSSHGSSRIFRLAYPDPFYVDLAAQALPLWRELEQESGQELLDLVGAVDHGPRERVEPIEAALRAAGRPCEVLHPPAAAERWPGLRFDEHVLFHPEAGRVHADRATAAFQQVAAKSGVDVRHGVRVASVTPARHDRVEVVTDTGEVFVADAVVLAVGGWAADLVARTVPGLPTLRVTQEQPVHFPAADPLSWPSFLHYQGATGSEPGAYGLGSVDGVKMGFHGVGPQVDPDHRDRTVDQAALAQVVAYAEEWVPGVDTTRAVASTCLYTLTPDHDFVLDRHGAITVLAGFSGHGFKFAPLIGGLAADLVAGRRVPQRFALGAR</sequence>
<proteinExistence type="predicted"/>
<evidence type="ECO:0000313" key="7">
    <source>
        <dbReference type="Proteomes" id="UP000659904"/>
    </source>
</evidence>
<evidence type="ECO:0000256" key="1">
    <source>
        <dbReference type="ARBA" id="ARBA00001974"/>
    </source>
</evidence>
<dbReference type="Pfam" id="PF01266">
    <property type="entry name" value="DAO"/>
    <property type="match status" value="1"/>
</dbReference>
<evidence type="ECO:0000256" key="2">
    <source>
        <dbReference type="ARBA" id="ARBA00022630"/>
    </source>
</evidence>
<dbReference type="InterPro" id="IPR045170">
    <property type="entry name" value="MTOX"/>
</dbReference>
<dbReference type="GO" id="GO:0050660">
    <property type="term" value="F:flavin adenine dinucleotide binding"/>
    <property type="evidence" value="ECO:0007669"/>
    <property type="project" value="InterPro"/>
</dbReference>
<evidence type="ECO:0000256" key="3">
    <source>
        <dbReference type="ARBA" id="ARBA00022827"/>
    </source>
</evidence>
<evidence type="ECO:0000313" key="6">
    <source>
        <dbReference type="EMBL" id="GIF96045.1"/>
    </source>
</evidence>
<protein>
    <submittedName>
        <fullName evidence="6">N-methyltryptophan oxidase</fullName>
    </submittedName>
</protein>
<evidence type="ECO:0000259" key="5">
    <source>
        <dbReference type="Pfam" id="PF01266"/>
    </source>
</evidence>
<evidence type="ECO:0000256" key="4">
    <source>
        <dbReference type="ARBA" id="ARBA00023002"/>
    </source>
</evidence>
<gene>
    <name evidence="6" type="primary">solA</name>
    <name evidence="6" type="ORF">Cci01nite_11390</name>
</gene>
<dbReference type="SUPFAM" id="SSF54373">
    <property type="entry name" value="FAD-linked reductases, C-terminal domain"/>
    <property type="match status" value="1"/>
</dbReference>
<feature type="domain" description="FAD dependent oxidoreductase" evidence="5">
    <location>
        <begin position="4"/>
        <end position="346"/>
    </location>
</feature>
<dbReference type="AlphaFoldDB" id="A0A8J3KF63"/>
<dbReference type="InterPro" id="IPR036188">
    <property type="entry name" value="FAD/NAD-bd_sf"/>
</dbReference>
<dbReference type="PANTHER" id="PTHR10961:SF7">
    <property type="entry name" value="FAD DEPENDENT OXIDOREDUCTASE DOMAIN-CONTAINING PROTEIN"/>
    <property type="match status" value="1"/>
</dbReference>
<dbReference type="PANTHER" id="PTHR10961">
    <property type="entry name" value="PEROXISOMAL SARCOSINE OXIDASE"/>
    <property type="match status" value="1"/>
</dbReference>
<dbReference type="GO" id="GO:0008115">
    <property type="term" value="F:sarcosine oxidase activity"/>
    <property type="evidence" value="ECO:0007669"/>
    <property type="project" value="TreeGrafter"/>
</dbReference>
<comment type="cofactor">
    <cofactor evidence="1">
        <name>FAD</name>
        <dbReference type="ChEBI" id="CHEBI:57692"/>
    </cofactor>
</comment>
<reference evidence="6 7" key="1">
    <citation type="submission" date="2021-01" db="EMBL/GenBank/DDBJ databases">
        <title>Whole genome shotgun sequence of Catellatospora citrea NBRC 14495.</title>
        <authorList>
            <person name="Komaki H."/>
            <person name="Tamura T."/>
        </authorList>
    </citation>
    <scope>NUCLEOTIDE SEQUENCE [LARGE SCALE GENOMIC DNA]</scope>
    <source>
        <strain evidence="6 7">NBRC 14495</strain>
    </source>
</reference>
<accession>A0A8J3KF63</accession>
<name>A0A8J3KF63_9ACTN</name>
<dbReference type="Gene3D" id="3.50.50.60">
    <property type="entry name" value="FAD/NAD(P)-binding domain"/>
    <property type="match status" value="1"/>
</dbReference>
<dbReference type="EMBL" id="BONH01000002">
    <property type="protein sequence ID" value="GIF96045.1"/>
    <property type="molecule type" value="Genomic_DNA"/>
</dbReference>
<dbReference type="Proteomes" id="UP000659904">
    <property type="component" value="Unassembled WGS sequence"/>
</dbReference>
<keyword evidence="4" id="KW-0560">Oxidoreductase</keyword>
<dbReference type="SUPFAM" id="SSF51905">
    <property type="entry name" value="FAD/NAD(P)-binding domain"/>
    <property type="match status" value="1"/>
</dbReference>
<comment type="caution">
    <text evidence="6">The sequence shown here is derived from an EMBL/GenBank/DDBJ whole genome shotgun (WGS) entry which is preliminary data.</text>
</comment>
<dbReference type="Gene3D" id="3.30.9.10">
    <property type="entry name" value="D-Amino Acid Oxidase, subunit A, domain 2"/>
    <property type="match status" value="1"/>
</dbReference>
<keyword evidence="3" id="KW-0274">FAD</keyword>
<keyword evidence="2" id="KW-0285">Flavoprotein</keyword>
<dbReference type="RefSeq" id="WP_120320881.1">
    <property type="nucleotide sequence ID" value="NZ_BONH01000002.1"/>
</dbReference>
<organism evidence="6 7">
    <name type="scientific">Catellatospora citrea</name>
    <dbReference type="NCBI Taxonomy" id="53366"/>
    <lineage>
        <taxon>Bacteria</taxon>
        <taxon>Bacillati</taxon>
        <taxon>Actinomycetota</taxon>
        <taxon>Actinomycetes</taxon>
        <taxon>Micromonosporales</taxon>
        <taxon>Micromonosporaceae</taxon>
        <taxon>Catellatospora</taxon>
    </lineage>
</organism>